<evidence type="ECO:0000259" key="1">
    <source>
        <dbReference type="Pfam" id="PF22400"/>
    </source>
</evidence>
<gene>
    <name evidence="2" type="ORF">F4562_002821</name>
</gene>
<dbReference type="Pfam" id="PF22400">
    <property type="entry name" value="DUF6980"/>
    <property type="match status" value="1"/>
</dbReference>
<protein>
    <recommendedName>
        <fullName evidence="1">DUF6980 domain-containing protein</fullName>
    </recommendedName>
</protein>
<comment type="caution">
    <text evidence="2">The sequence shown here is derived from an EMBL/GenBank/DDBJ whole genome shotgun (WGS) entry which is preliminary data.</text>
</comment>
<evidence type="ECO:0000313" key="3">
    <source>
        <dbReference type="Proteomes" id="UP000540685"/>
    </source>
</evidence>
<accession>A0A7W9IGQ7</accession>
<reference evidence="2 3" key="1">
    <citation type="submission" date="2020-08" db="EMBL/GenBank/DDBJ databases">
        <title>Sequencing the genomes of 1000 actinobacteria strains.</title>
        <authorList>
            <person name="Klenk H.-P."/>
        </authorList>
    </citation>
    <scope>NUCLEOTIDE SEQUENCE [LARGE SCALE GENOMIC DNA]</scope>
    <source>
        <strain evidence="2 3">DSM 46887</strain>
    </source>
</reference>
<proteinExistence type="predicted"/>
<dbReference type="Proteomes" id="UP000540685">
    <property type="component" value="Unassembled WGS sequence"/>
</dbReference>
<sequence length="110" mass="12796">MPIFFMRVFLMSEHCCELMTSQVMWHCDDHEDPFECPDALVGFDVRFQEYGLIIHDGGGSAALIAFCPWCGSRLPTSQRDRWFDELEQRGIDPWGEEIPADYEDGCWLRS</sequence>
<dbReference type="InterPro" id="IPR053918">
    <property type="entry name" value="DUF6980"/>
</dbReference>
<dbReference type="RefSeq" id="WP_311733810.1">
    <property type="nucleotide sequence ID" value="NZ_JACHMP010000001.1"/>
</dbReference>
<dbReference type="AlphaFoldDB" id="A0A7W9IGQ7"/>
<organism evidence="2 3">
    <name type="scientific">Streptosporangium becharense</name>
    <dbReference type="NCBI Taxonomy" id="1816182"/>
    <lineage>
        <taxon>Bacteria</taxon>
        <taxon>Bacillati</taxon>
        <taxon>Actinomycetota</taxon>
        <taxon>Actinomycetes</taxon>
        <taxon>Streptosporangiales</taxon>
        <taxon>Streptosporangiaceae</taxon>
        <taxon>Streptosporangium</taxon>
    </lineage>
</organism>
<name>A0A7W9IGQ7_9ACTN</name>
<evidence type="ECO:0000313" key="2">
    <source>
        <dbReference type="EMBL" id="MBB5819759.1"/>
    </source>
</evidence>
<keyword evidence="3" id="KW-1185">Reference proteome</keyword>
<dbReference type="EMBL" id="JACHMP010000001">
    <property type="protein sequence ID" value="MBB5819759.1"/>
    <property type="molecule type" value="Genomic_DNA"/>
</dbReference>
<feature type="domain" description="DUF6980" evidence="1">
    <location>
        <begin position="13"/>
        <end position="109"/>
    </location>
</feature>